<evidence type="ECO:0000259" key="11">
    <source>
        <dbReference type="PROSITE" id="PS50862"/>
    </source>
</evidence>
<gene>
    <name evidence="9" type="primary">lysS</name>
    <name evidence="12" type="ORF">A2519_22215</name>
</gene>
<dbReference type="InterPro" id="IPR004365">
    <property type="entry name" value="NA-bd_OB_tRNA"/>
</dbReference>
<dbReference type="GO" id="GO:0004824">
    <property type="term" value="F:lysine-tRNA ligase activity"/>
    <property type="evidence" value="ECO:0007669"/>
    <property type="project" value="UniProtKB-UniRule"/>
</dbReference>
<feature type="binding site" evidence="9">
    <location>
        <position position="431"/>
    </location>
    <ligand>
        <name>Mg(2+)</name>
        <dbReference type="ChEBI" id="CHEBI:18420"/>
        <label>2</label>
    </ligand>
</feature>
<dbReference type="GO" id="GO:0005829">
    <property type="term" value="C:cytosol"/>
    <property type="evidence" value="ECO:0007669"/>
    <property type="project" value="TreeGrafter"/>
</dbReference>
<dbReference type="Pfam" id="PF01336">
    <property type="entry name" value="tRNA_anti-codon"/>
    <property type="match status" value="1"/>
</dbReference>
<evidence type="ECO:0000256" key="8">
    <source>
        <dbReference type="ARBA" id="ARBA00048573"/>
    </source>
</evidence>
<dbReference type="InterPro" id="IPR002313">
    <property type="entry name" value="Lys-tRNA-ligase_II"/>
</dbReference>
<evidence type="ECO:0000256" key="3">
    <source>
        <dbReference type="ARBA" id="ARBA00022723"/>
    </source>
</evidence>
<comment type="cofactor">
    <cofactor evidence="9 10">
        <name>Mg(2+)</name>
        <dbReference type="ChEBI" id="CHEBI:18420"/>
    </cofactor>
    <text evidence="9 10">Binds 3 Mg(2+) ions per subunit.</text>
</comment>
<dbReference type="Gene3D" id="2.40.50.140">
    <property type="entry name" value="Nucleic acid-binding proteins"/>
    <property type="match status" value="1"/>
</dbReference>
<dbReference type="InterPro" id="IPR018149">
    <property type="entry name" value="Lys-tRNA-synth_II_C"/>
</dbReference>
<dbReference type="NCBIfam" id="NF001756">
    <property type="entry name" value="PRK00484.1"/>
    <property type="match status" value="1"/>
</dbReference>
<comment type="similarity">
    <text evidence="1 9">Belongs to the class-II aminoacyl-tRNA synthetase family.</text>
</comment>
<dbReference type="PROSITE" id="PS50862">
    <property type="entry name" value="AA_TRNA_LIGASE_II"/>
    <property type="match status" value="1"/>
</dbReference>
<dbReference type="NCBIfam" id="TIGR00499">
    <property type="entry name" value="lysS_bact"/>
    <property type="match status" value="1"/>
</dbReference>
<evidence type="ECO:0000256" key="10">
    <source>
        <dbReference type="RuleBase" id="RU000336"/>
    </source>
</evidence>
<dbReference type="GO" id="GO:0005524">
    <property type="term" value="F:ATP binding"/>
    <property type="evidence" value="ECO:0007669"/>
    <property type="project" value="UniProtKB-UniRule"/>
</dbReference>
<reference evidence="12 13" key="1">
    <citation type="journal article" date="2016" name="Nat. Commun.">
        <title>Thousands of microbial genomes shed light on interconnected biogeochemical processes in an aquifer system.</title>
        <authorList>
            <person name="Anantharaman K."/>
            <person name="Brown C.T."/>
            <person name="Hug L.A."/>
            <person name="Sharon I."/>
            <person name="Castelle C.J."/>
            <person name="Probst A.J."/>
            <person name="Thomas B.C."/>
            <person name="Singh A."/>
            <person name="Wilkins M.J."/>
            <person name="Karaoz U."/>
            <person name="Brodie E.L."/>
            <person name="Williams K.H."/>
            <person name="Hubbard S.S."/>
            <person name="Banfield J.F."/>
        </authorList>
    </citation>
    <scope>NUCLEOTIDE SEQUENCE [LARGE SCALE GENOMIC DNA]</scope>
</reference>
<dbReference type="GO" id="GO:0000049">
    <property type="term" value="F:tRNA binding"/>
    <property type="evidence" value="ECO:0007669"/>
    <property type="project" value="TreeGrafter"/>
</dbReference>
<feature type="binding site" evidence="9">
    <location>
        <position position="424"/>
    </location>
    <ligand>
        <name>Mg(2+)</name>
        <dbReference type="ChEBI" id="CHEBI:18420"/>
        <label>1</label>
    </ligand>
</feature>
<feature type="binding site" evidence="9">
    <location>
        <position position="431"/>
    </location>
    <ligand>
        <name>Mg(2+)</name>
        <dbReference type="ChEBI" id="CHEBI:18420"/>
        <label>1</label>
    </ligand>
</feature>
<accession>A0A1F7F080</accession>
<sequence length="513" mass="58635">MFSYYPVHTSSKETCVSELENQMQVRIDKLKKIRELGINPYPYSFKRTHTIDQLHANFQPLSEKEETISICGRLVAFRRQGKTAFANIKDTGGKIQIYCRQDGIGEKAYEVFKLLDYGDFIGVTGKAFSTHTGEPSVLVQQFELLSKAIRPLPIPKEKMGENGQKVVYDEFKDLELRSRMRAVDLALNDPTMELFKKRTKIIQTVRGYLIDHGYMEVETPTLQSVYGGASARPFITHHNALNLDLYLRISNELYLKRLVVGGMERVFEFVKDFRNEGIDSTHNPEFTQVEFYEAYADYNGMMEHFENIYSSACQAINGTMKISFGGKEIDLTPPWERLTMYEALQKYANIDITALCDDEIKALLKKHAIEPKGAYVRGLAVAALFEALCEDKLVQPVFIIDHPRETTPLCKPCRNDPTLVERFEPYINCWEVGNAYSELNDPVLQKQLLQEQVERGRGGEEETHPMDDDFVRSLEFGMPPTGGVGIGVDRMVMLLTNTQNIRDIILFPLMKPE</sequence>
<comment type="catalytic activity">
    <reaction evidence="8 9 10">
        <text>tRNA(Lys) + L-lysine + ATP = L-lysyl-tRNA(Lys) + AMP + diphosphate</text>
        <dbReference type="Rhea" id="RHEA:20792"/>
        <dbReference type="Rhea" id="RHEA-COMP:9696"/>
        <dbReference type="Rhea" id="RHEA-COMP:9697"/>
        <dbReference type="ChEBI" id="CHEBI:30616"/>
        <dbReference type="ChEBI" id="CHEBI:32551"/>
        <dbReference type="ChEBI" id="CHEBI:33019"/>
        <dbReference type="ChEBI" id="CHEBI:78442"/>
        <dbReference type="ChEBI" id="CHEBI:78529"/>
        <dbReference type="ChEBI" id="CHEBI:456215"/>
        <dbReference type="EC" id="6.1.1.6"/>
    </reaction>
</comment>
<comment type="caution">
    <text evidence="12">The sequence shown here is derived from an EMBL/GenBank/DDBJ whole genome shotgun (WGS) entry which is preliminary data.</text>
</comment>
<dbReference type="InterPro" id="IPR004364">
    <property type="entry name" value="Aa-tRNA-synt_II"/>
</dbReference>
<evidence type="ECO:0000256" key="6">
    <source>
        <dbReference type="ARBA" id="ARBA00022917"/>
    </source>
</evidence>
<protein>
    <recommendedName>
        <fullName evidence="9">Lysine--tRNA ligase</fullName>
        <ecNumber evidence="9">6.1.1.6</ecNumber>
    </recommendedName>
    <alternativeName>
        <fullName evidence="9">Lysyl-tRNA synthetase</fullName>
        <shortName evidence="9">LysRS</shortName>
    </alternativeName>
</protein>
<dbReference type="EMBL" id="MFYX01000155">
    <property type="protein sequence ID" value="OGK00045.1"/>
    <property type="molecule type" value="Genomic_DNA"/>
</dbReference>
<dbReference type="GO" id="GO:0000287">
    <property type="term" value="F:magnesium ion binding"/>
    <property type="evidence" value="ECO:0007669"/>
    <property type="project" value="UniProtKB-UniRule"/>
</dbReference>
<dbReference type="PANTHER" id="PTHR42918:SF15">
    <property type="entry name" value="LYSINE--TRNA LIGASE, CHLOROPLASTIC_MITOCHONDRIAL"/>
    <property type="match status" value="1"/>
</dbReference>
<dbReference type="SUPFAM" id="SSF50249">
    <property type="entry name" value="Nucleic acid-binding proteins"/>
    <property type="match status" value="1"/>
</dbReference>
<keyword evidence="6 9" id="KW-0648">Protein biosynthesis</keyword>
<keyword evidence="7 9" id="KW-0030">Aminoacyl-tRNA synthetase</keyword>
<dbReference type="CDD" id="cd00775">
    <property type="entry name" value="LysRS_core"/>
    <property type="match status" value="1"/>
</dbReference>
<dbReference type="GO" id="GO:0006430">
    <property type="term" value="P:lysyl-tRNA aminoacylation"/>
    <property type="evidence" value="ECO:0007669"/>
    <property type="project" value="UniProtKB-UniRule"/>
</dbReference>
<dbReference type="InterPro" id="IPR045864">
    <property type="entry name" value="aa-tRNA-synth_II/BPL/LPL"/>
</dbReference>
<dbReference type="PRINTS" id="PR00982">
    <property type="entry name" value="TRNASYNTHLYS"/>
</dbReference>
<dbReference type="SUPFAM" id="SSF55681">
    <property type="entry name" value="Class II aaRS and biotin synthetases"/>
    <property type="match status" value="1"/>
</dbReference>
<keyword evidence="4 9" id="KW-0547">Nucleotide-binding</keyword>
<dbReference type="Gene3D" id="3.30.930.10">
    <property type="entry name" value="Bira Bifunctional Protein, Domain 2"/>
    <property type="match status" value="1"/>
</dbReference>
<evidence type="ECO:0000256" key="7">
    <source>
        <dbReference type="ARBA" id="ARBA00023146"/>
    </source>
</evidence>
<name>A0A1F7F080_UNCRA</name>
<keyword evidence="2 9" id="KW-0436">Ligase</keyword>
<keyword evidence="3 9" id="KW-0479">Metal-binding</keyword>
<dbReference type="AlphaFoldDB" id="A0A1F7F080"/>
<feature type="domain" description="Aminoacyl-transfer RNA synthetases class-II family profile" evidence="11">
    <location>
        <begin position="195"/>
        <end position="512"/>
    </location>
</feature>
<evidence type="ECO:0000256" key="5">
    <source>
        <dbReference type="ARBA" id="ARBA00022840"/>
    </source>
</evidence>
<dbReference type="PANTHER" id="PTHR42918">
    <property type="entry name" value="LYSYL-TRNA SYNTHETASE"/>
    <property type="match status" value="1"/>
</dbReference>
<dbReference type="EC" id="6.1.1.6" evidence="9"/>
<evidence type="ECO:0000256" key="2">
    <source>
        <dbReference type="ARBA" id="ARBA00022598"/>
    </source>
</evidence>
<dbReference type="InterPro" id="IPR006195">
    <property type="entry name" value="aa-tRNA-synth_II"/>
</dbReference>
<evidence type="ECO:0000313" key="12">
    <source>
        <dbReference type="EMBL" id="OGK00045.1"/>
    </source>
</evidence>
<dbReference type="Proteomes" id="UP000179243">
    <property type="component" value="Unassembled WGS sequence"/>
</dbReference>
<evidence type="ECO:0000256" key="4">
    <source>
        <dbReference type="ARBA" id="ARBA00022741"/>
    </source>
</evidence>
<dbReference type="HAMAP" id="MF_00252">
    <property type="entry name" value="Lys_tRNA_synth_class2"/>
    <property type="match status" value="1"/>
</dbReference>
<organism evidence="12 13">
    <name type="scientific">Candidatus Raymondbacteria bacterium RIFOXYD12_FULL_49_13</name>
    <dbReference type="NCBI Taxonomy" id="1817890"/>
    <lineage>
        <taxon>Bacteria</taxon>
        <taxon>Raymondiibacteriota</taxon>
    </lineage>
</organism>
<dbReference type="CDD" id="cd04322">
    <property type="entry name" value="LysRS_N"/>
    <property type="match status" value="1"/>
</dbReference>
<keyword evidence="5 9" id="KW-0067">ATP-binding</keyword>
<evidence type="ECO:0000313" key="13">
    <source>
        <dbReference type="Proteomes" id="UP000179243"/>
    </source>
</evidence>
<comment type="subunit">
    <text evidence="9">Homodimer.</text>
</comment>
<proteinExistence type="inferred from homology"/>
<dbReference type="FunFam" id="2.40.50.140:FF:000024">
    <property type="entry name" value="Lysine--tRNA ligase"/>
    <property type="match status" value="1"/>
</dbReference>
<comment type="subcellular location">
    <subcellularLocation>
        <location evidence="9">Cytoplasm</location>
    </subcellularLocation>
</comment>
<dbReference type="InterPro" id="IPR044136">
    <property type="entry name" value="Lys-tRNA-ligase_II_N"/>
</dbReference>
<evidence type="ECO:0000256" key="9">
    <source>
        <dbReference type="HAMAP-Rule" id="MF_00252"/>
    </source>
</evidence>
<dbReference type="Pfam" id="PF00152">
    <property type="entry name" value="tRNA-synt_2"/>
    <property type="match status" value="1"/>
</dbReference>
<keyword evidence="9 10" id="KW-0460">Magnesium</keyword>
<evidence type="ECO:0000256" key="1">
    <source>
        <dbReference type="ARBA" id="ARBA00008226"/>
    </source>
</evidence>
<dbReference type="InterPro" id="IPR012340">
    <property type="entry name" value="NA-bd_OB-fold"/>
</dbReference>
<keyword evidence="9" id="KW-0963">Cytoplasm</keyword>